<dbReference type="GO" id="GO:0061015">
    <property type="term" value="P:snRNA import into nucleus"/>
    <property type="evidence" value="ECO:0007669"/>
    <property type="project" value="InterPro"/>
</dbReference>
<dbReference type="GO" id="GO:0005737">
    <property type="term" value="C:cytoplasm"/>
    <property type="evidence" value="ECO:0007669"/>
    <property type="project" value="UniProtKB-SubCell"/>
</dbReference>
<dbReference type="InterPro" id="IPR017336">
    <property type="entry name" value="Snurportin-1"/>
</dbReference>
<dbReference type="PANTHER" id="PTHR13403:SF6">
    <property type="entry name" value="SNURPORTIN-1"/>
    <property type="match status" value="1"/>
</dbReference>
<dbReference type="SUPFAM" id="SSF56091">
    <property type="entry name" value="DNA ligase/mRNA capping enzyme, catalytic domain"/>
    <property type="match status" value="1"/>
</dbReference>
<evidence type="ECO:0000313" key="13">
    <source>
        <dbReference type="Proteomes" id="UP000794436"/>
    </source>
</evidence>
<evidence type="ECO:0000256" key="4">
    <source>
        <dbReference type="ARBA" id="ARBA00007540"/>
    </source>
</evidence>
<evidence type="ECO:0000256" key="3">
    <source>
        <dbReference type="ARBA" id="ARBA00004496"/>
    </source>
</evidence>
<dbReference type="EMBL" id="SPLM01000108">
    <property type="protein sequence ID" value="TMW60328.1"/>
    <property type="molecule type" value="Genomic_DNA"/>
</dbReference>
<reference evidence="12" key="1">
    <citation type="submission" date="2019-03" db="EMBL/GenBank/DDBJ databases">
        <title>Long read genome sequence of the mycoparasitic Pythium oligandrum ATCC 38472 isolated from sugarbeet rhizosphere.</title>
        <authorList>
            <person name="Gaulin E."/>
        </authorList>
    </citation>
    <scope>NUCLEOTIDE SEQUENCE</scope>
    <source>
        <strain evidence="12">ATCC 38472_TT</strain>
    </source>
</reference>
<evidence type="ECO:0000313" key="12">
    <source>
        <dbReference type="EMBL" id="TMW60328.1"/>
    </source>
</evidence>
<feature type="compositionally biased region" description="Basic and acidic residues" evidence="10">
    <location>
        <begin position="61"/>
        <end position="76"/>
    </location>
</feature>
<comment type="similarity">
    <text evidence="4">Belongs to the snurportin family.</text>
</comment>
<dbReference type="OrthoDB" id="10003593at2759"/>
<feature type="compositionally biased region" description="Acidic residues" evidence="10">
    <location>
        <begin position="45"/>
        <end position="59"/>
    </location>
</feature>
<dbReference type="Pfam" id="PF21974">
    <property type="entry name" value="SPN1_m3Gcap_bd"/>
    <property type="match status" value="1"/>
</dbReference>
<dbReference type="Proteomes" id="UP000794436">
    <property type="component" value="Unassembled WGS sequence"/>
</dbReference>
<dbReference type="Gene3D" id="3.30.470.30">
    <property type="entry name" value="DNA ligase/mRNA capping enzyme"/>
    <property type="match status" value="1"/>
</dbReference>
<sequence length="395" mass="44961">MMKRVGIKQQPWLRDAAARRRDTMQQQRQARRDLAAHARRLAGGEESEAVTESETEGMADIETKQLSKKKTREERVKRRREHFNKQLMIPEWMGDVPLDLNGKGSTMGEGWYVVPRPEGKRCLVVTNSGVTIARTQSGSIFKKFPSALPNGSRKTTASTEAYCILDCIFHGHDSTFYVLDVMCWKGYLLYNCTTEFRWYWLRDKLAEGNAGEYSSSNPCRFLPLPCYECDEQGILDAYNTTFPFIKDGLLFYTKAAHYELGLTPLVVLWKDAMTSRYYQSTTDRPNIILRLDGDRHFSTLEGVVLLTAEQPFLDENELTEGDLVKFSFDPRYFGHDTNPHLLGLALTSRCSPQRALADSWTKIVFQYYALSGGIPINQLIEAARDGPVIDASMES</sequence>
<dbReference type="GO" id="GO:0005634">
    <property type="term" value="C:nucleus"/>
    <property type="evidence" value="ECO:0007669"/>
    <property type="project" value="UniProtKB-SubCell"/>
</dbReference>
<comment type="caution">
    <text evidence="12">The sequence shown here is derived from an EMBL/GenBank/DDBJ whole genome shotgun (WGS) entry which is preliminary data.</text>
</comment>
<dbReference type="AlphaFoldDB" id="A0A8K1FJ26"/>
<feature type="region of interest" description="Disordered" evidence="10">
    <location>
        <begin position="1"/>
        <end position="77"/>
    </location>
</feature>
<evidence type="ECO:0000256" key="6">
    <source>
        <dbReference type="ARBA" id="ARBA00022448"/>
    </source>
</evidence>
<accession>A0A8K1FJ26</accession>
<dbReference type="PANTHER" id="PTHR13403">
    <property type="entry name" value="SNURPORTIN1 RNUT1 PROTEIN RNA, U TRANSPORTER 1"/>
    <property type="match status" value="1"/>
</dbReference>
<evidence type="ECO:0000256" key="1">
    <source>
        <dbReference type="ARBA" id="ARBA00003975"/>
    </source>
</evidence>
<keyword evidence="9" id="KW-0539">Nucleus</keyword>
<evidence type="ECO:0000259" key="11">
    <source>
        <dbReference type="Pfam" id="PF21974"/>
    </source>
</evidence>
<feature type="domain" description="Snurportin-1 m3G cap-binding" evidence="11">
    <location>
        <begin position="86"/>
        <end position="267"/>
    </location>
</feature>
<evidence type="ECO:0000256" key="7">
    <source>
        <dbReference type="ARBA" id="ARBA00022490"/>
    </source>
</evidence>
<dbReference type="InterPro" id="IPR047857">
    <property type="entry name" value="Snurportin1_C"/>
</dbReference>
<dbReference type="CDD" id="cd09232">
    <property type="entry name" value="Snurportin-1_C"/>
    <property type="match status" value="1"/>
</dbReference>
<gene>
    <name evidence="12" type="ORF">Poli38472_000370</name>
</gene>
<evidence type="ECO:0000256" key="8">
    <source>
        <dbReference type="ARBA" id="ARBA00022884"/>
    </source>
</evidence>
<evidence type="ECO:0000256" key="2">
    <source>
        <dbReference type="ARBA" id="ARBA00004123"/>
    </source>
</evidence>
<keyword evidence="6" id="KW-0813">Transport</keyword>
<organism evidence="12 13">
    <name type="scientific">Pythium oligandrum</name>
    <name type="common">Mycoparasitic fungus</name>
    <dbReference type="NCBI Taxonomy" id="41045"/>
    <lineage>
        <taxon>Eukaryota</taxon>
        <taxon>Sar</taxon>
        <taxon>Stramenopiles</taxon>
        <taxon>Oomycota</taxon>
        <taxon>Peronosporomycetes</taxon>
        <taxon>Pythiales</taxon>
        <taxon>Pythiaceae</taxon>
        <taxon>Pythium</taxon>
    </lineage>
</organism>
<comment type="function">
    <text evidence="1">Functions as an U snRNP-specific nuclear import adapter. Involved in the trimethylguanosine (m3G)-cap-dependent nuclear import of U snRNPs. Binds specifically to the terminal m3G-cap U snRNAs.</text>
</comment>
<name>A0A8K1FJ26_PYTOL</name>
<dbReference type="GO" id="GO:0003723">
    <property type="term" value="F:RNA binding"/>
    <property type="evidence" value="ECO:0007669"/>
    <property type="project" value="UniProtKB-KW"/>
</dbReference>
<keyword evidence="8" id="KW-0694">RNA-binding</keyword>
<keyword evidence="7" id="KW-0963">Cytoplasm</keyword>
<proteinExistence type="inferred from homology"/>
<protein>
    <recommendedName>
        <fullName evidence="5">Snurportin-1</fullName>
    </recommendedName>
</protein>
<keyword evidence="13" id="KW-1185">Reference proteome</keyword>
<evidence type="ECO:0000256" key="10">
    <source>
        <dbReference type="SAM" id="MobiDB-lite"/>
    </source>
</evidence>
<comment type="subcellular location">
    <subcellularLocation>
        <location evidence="3">Cytoplasm</location>
    </subcellularLocation>
    <subcellularLocation>
        <location evidence="2">Nucleus</location>
    </subcellularLocation>
</comment>
<evidence type="ECO:0000256" key="5">
    <source>
        <dbReference type="ARBA" id="ARBA00016034"/>
    </source>
</evidence>
<evidence type="ECO:0000256" key="9">
    <source>
        <dbReference type="ARBA" id="ARBA00023242"/>
    </source>
</evidence>